<dbReference type="CDD" id="cd07197">
    <property type="entry name" value="nitrilase"/>
    <property type="match status" value="1"/>
</dbReference>
<dbReference type="PANTHER" id="PTHR43674">
    <property type="entry name" value="NITRILASE C965.09-RELATED"/>
    <property type="match status" value="1"/>
</dbReference>
<evidence type="ECO:0000256" key="1">
    <source>
        <dbReference type="ARBA" id="ARBA00022801"/>
    </source>
</evidence>
<dbReference type="Proteomes" id="UP000808349">
    <property type="component" value="Unassembled WGS sequence"/>
</dbReference>
<name>A0A9D7XCB9_9BACT</name>
<dbReference type="GO" id="GO:0050126">
    <property type="term" value="F:N-carbamoylputrescine amidase activity"/>
    <property type="evidence" value="ECO:0007669"/>
    <property type="project" value="TreeGrafter"/>
</dbReference>
<dbReference type="PANTHER" id="PTHR43674:SF2">
    <property type="entry name" value="BETA-UREIDOPROPIONASE"/>
    <property type="match status" value="1"/>
</dbReference>
<proteinExistence type="predicted"/>
<dbReference type="GO" id="GO:0033388">
    <property type="term" value="P:putrescine biosynthetic process from arginine"/>
    <property type="evidence" value="ECO:0007669"/>
    <property type="project" value="TreeGrafter"/>
</dbReference>
<dbReference type="Gene3D" id="3.60.110.10">
    <property type="entry name" value="Carbon-nitrogen hydrolase"/>
    <property type="match status" value="1"/>
</dbReference>
<dbReference type="SUPFAM" id="SSF56317">
    <property type="entry name" value="Carbon-nitrogen hydrolase"/>
    <property type="match status" value="1"/>
</dbReference>
<protein>
    <submittedName>
        <fullName evidence="3">Carbon-nitrogen hydrolase family protein</fullName>
    </submittedName>
</protein>
<dbReference type="InterPro" id="IPR050345">
    <property type="entry name" value="Aliph_Amidase/BUP"/>
</dbReference>
<dbReference type="PROSITE" id="PS50263">
    <property type="entry name" value="CN_HYDROLASE"/>
    <property type="match status" value="1"/>
</dbReference>
<dbReference type="EMBL" id="JADKFW010000004">
    <property type="protein sequence ID" value="MBK9716604.1"/>
    <property type="molecule type" value="Genomic_DNA"/>
</dbReference>
<sequence length="247" mass="27475">MGLIICAAQTRPVRGDIHKNLLDHYHWIELAATNGAQLIVFPEMSITGYEREDAHKFSFSTDDKRLETIKKLSTENKLIIIAGAPIQINNSLFIGSFIFQPSSPTLIYTKQFLHDGEEQCFSASHHFNPTIKLESENIQLAICADIDHSIHPENAAKNHSTLYIPSIFFSPQGIPKAYQSLALYSKNYQMNILMSNYVGESYGMSAGGQSGFWNNDGHCISSLNDVNAGLLLIEKNGESCGSKIIYE</sequence>
<dbReference type="AlphaFoldDB" id="A0A9D7XCB9"/>
<gene>
    <name evidence="3" type="ORF">IPO85_03630</name>
</gene>
<reference evidence="3 4" key="1">
    <citation type="submission" date="2020-10" db="EMBL/GenBank/DDBJ databases">
        <title>Connecting structure to function with the recovery of over 1000 high-quality activated sludge metagenome-assembled genomes encoding full-length rRNA genes using long-read sequencing.</title>
        <authorList>
            <person name="Singleton C.M."/>
            <person name="Petriglieri F."/>
            <person name="Kristensen J.M."/>
            <person name="Kirkegaard R.H."/>
            <person name="Michaelsen T.Y."/>
            <person name="Andersen M.H."/>
            <person name="Karst S.M."/>
            <person name="Dueholm M.S."/>
            <person name="Nielsen P.H."/>
            <person name="Albertsen M."/>
        </authorList>
    </citation>
    <scope>NUCLEOTIDE SEQUENCE [LARGE SCALE GENOMIC DNA]</scope>
    <source>
        <strain evidence="3">Ribe_18-Q3-R11-54_BAT3C.373</strain>
    </source>
</reference>
<comment type="caution">
    <text evidence="3">The sequence shown here is derived from an EMBL/GenBank/DDBJ whole genome shotgun (WGS) entry which is preliminary data.</text>
</comment>
<keyword evidence="1 3" id="KW-0378">Hydrolase</keyword>
<dbReference type="InterPro" id="IPR036526">
    <property type="entry name" value="C-N_Hydrolase_sf"/>
</dbReference>
<dbReference type="Pfam" id="PF00795">
    <property type="entry name" value="CN_hydrolase"/>
    <property type="match status" value="1"/>
</dbReference>
<feature type="domain" description="CN hydrolase" evidence="2">
    <location>
        <begin position="3"/>
        <end position="237"/>
    </location>
</feature>
<accession>A0A9D7XCB9</accession>
<evidence type="ECO:0000313" key="4">
    <source>
        <dbReference type="Proteomes" id="UP000808349"/>
    </source>
</evidence>
<organism evidence="3 4">
    <name type="scientific">Candidatus Defluviibacterium haderslevense</name>
    <dbReference type="NCBI Taxonomy" id="2981993"/>
    <lineage>
        <taxon>Bacteria</taxon>
        <taxon>Pseudomonadati</taxon>
        <taxon>Bacteroidota</taxon>
        <taxon>Saprospiria</taxon>
        <taxon>Saprospirales</taxon>
        <taxon>Saprospiraceae</taxon>
        <taxon>Candidatus Defluviibacterium</taxon>
    </lineage>
</organism>
<dbReference type="InterPro" id="IPR003010">
    <property type="entry name" value="C-N_Hydrolase"/>
</dbReference>
<evidence type="ECO:0000259" key="2">
    <source>
        <dbReference type="PROSITE" id="PS50263"/>
    </source>
</evidence>
<evidence type="ECO:0000313" key="3">
    <source>
        <dbReference type="EMBL" id="MBK9716604.1"/>
    </source>
</evidence>